<dbReference type="KEGG" id="apuu:APUU_10494A"/>
<dbReference type="SMART" id="SM00248">
    <property type="entry name" value="ANK"/>
    <property type="match status" value="2"/>
</dbReference>
<keyword evidence="2 3" id="KW-0040">ANK repeat</keyword>
<dbReference type="OrthoDB" id="426293at2759"/>
<dbReference type="SUPFAM" id="SSF48403">
    <property type="entry name" value="Ankyrin repeat"/>
    <property type="match status" value="1"/>
</dbReference>
<dbReference type="InterPro" id="IPR002110">
    <property type="entry name" value="Ankyrin_rpt"/>
</dbReference>
<evidence type="ECO:0000256" key="2">
    <source>
        <dbReference type="ARBA" id="ARBA00023043"/>
    </source>
</evidence>
<dbReference type="Proteomes" id="UP000654913">
    <property type="component" value="Chromosome 1"/>
</dbReference>
<sequence>MSSAGAHLRALTAEMEQSAQAGDLTKLQSQLARWEAGVPDENVTREEHLGIDISIAEIDDCAEMRDRTDMSKPVYELLTRLLIKAAEGNQVATVKYIIDKRGVPITPIIAKKAINSDAFNVLEVFLENGWNINDPIQANFCPILAFVTHNERRTRWCLEHGADPNARNKSRNKDVPSYAGSFASVSTLRLLAAHGANFPGSNALQRAAEGGMKGRIECLQWLLDEAGFPIDQYEFGWDPAVFENWRIGLLGTALHLAIYANSPERVQFLLERGSDINLQDTYGRAARELPHGRRKEEVLAILDGWGKQLTGF</sequence>
<feature type="repeat" description="ANK" evidence="3">
    <location>
        <begin position="252"/>
        <end position="281"/>
    </location>
</feature>
<dbReference type="EMBL" id="AP024443">
    <property type="protein sequence ID" value="BCS17666.1"/>
    <property type="molecule type" value="Genomic_DNA"/>
</dbReference>
<dbReference type="AlphaFoldDB" id="A0A7R8AG57"/>
<name>A0A7R8AG57_9EURO</name>
<dbReference type="PROSITE" id="PS50088">
    <property type="entry name" value="ANK_REPEAT"/>
    <property type="match status" value="1"/>
</dbReference>
<dbReference type="PROSITE" id="PS50297">
    <property type="entry name" value="ANK_REP_REGION"/>
    <property type="match status" value="1"/>
</dbReference>
<dbReference type="PANTHER" id="PTHR24189">
    <property type="entry name" value="MYOTROPHIN"/>
    <property type="match status" value="1"/>
</dbReference>
<dbReference type="InterPro" id="IPR036770">
    <property type="entry name" value="Ankyrin_rpt-contain_sf"/>
</dbReference>
<proteinExistence type="predicted"/>
<evidence type="ECO:0008006" key="6">
    <source>
        <dbReference type="Google" id="ProtNLM"/>
    </source>
</evidence>
<organism evidence="4 5">
    <name type="scientific">Aspergillus puulaauensis</name>
    <dbReference type="NCBI Taxonomy" id="1220207"/>
    <lineage>
        <taxon>Eukaryota</taxon>
        <taxon>Fungi</taxon>
        <taxon>Dikarya</taxon>
        <taxon>Ascomycota</taxon>
        <taxon>Pezizomycotina</taxon>
        <taxon>Eurotiomycetes</taxon>
        <taxon>Eurotiomycetidae</taxon>
        <taxon>Eurotiales</taxon>
        <taxon>Aspergillaceae</taxon>
        <taxon>Aspergillus</taxon>
    </lineage>
</organism>
<protein>
    <recommendedName>
        <fullName evidence="6">Ankyrin repeat-containing domain protein</fullName>
    </recommendedName>
</protein>
<dbReference type="Pfam" id="PF13857">
    <property type="entry name" value="Ank_5"/>
    <property type="match status" value="1"/>
</dbReference>
<evidence type="ECO:0000313" key="4">
    <source>
        <dbReference type="EMBL" id="BCS17666.1"/>
    </source>
</evidence>
<keyword evidence="5" id="KW-1185">Reference proteome</keyword>
<reference evidence="4" key="2">
    <citation type="submission" date="2021-02" db="EMBL/GenBank/DDBJ databases">
        <title>Aspergillus puulaauensis MK2 genome sequence.</title>
        <authorList>
            <person name="Futagami T."/>
            <person name="Mori K."/>
            <person name="Kadooka C."/>
            <person name="Tanaka T."/>
        </authorList>
    </citation>
    <scope>NUCLEOTIDE SEQUENCE</scope>
    <source>
        <strain evidence="4">MK2</strain>
    </source>
</reference>
<evidence type="ECO:0000256" key="1">
    <source>
        <dbReference type="ARBA" id="ARBA00022737"/>
    </source>
</evidence>
<reference evidence="4" key="1">
    <citation type="submission" date="2021-01" db="EMBL/GenBank/DDBJ databases">
        <authorList>
            <consortium name="Aspergillus puulaauensis MK2 genome sequencing consortium"/>
            <person name="Kazuki M."/>
            <person name="Futagami T."/>
        </authorList>
    </citation>
    <scope>NUCLEOTIDE SEQUENCE</scope>
    <source>
        <strain evidence="4">MK2</strain>
    </source>
</reference>
<dbReference type="GeneID" id="64967671"/>
<dbReference type="RefSeq" id="XP_041549860.1">
    <property type="nucleotide sequence ID" value="XM_041701418.1"/>
</dbReference>
<evidence type="ECO:0000256" key="3">
    <source>
        <dbReference type="PROSITE-ProRule" id="PRU00023"/>
    </source>
</evidence>
<evidence type="ECO:0000313" key="5">
    <source>
        <dbReference type="Proteomes" id="UP000654913"/>
    </source>
</evidence>
<dbReference type="InterPro" id="IPR050745">
    <property type="entry name" value="Multifunctional_regulatory"/>
</dbReference>
<keyword evidence="1" id="KW-0677">Repeat</keyword>
<gene>
    <name evidence="4" type="ORF">APUU_10494A</name>
</gene>
<accession>A0A7R8AG57</accession>
<dbReference type="Gene3D" id="1.25.40.20">
    <property type="entry name" value="Ankyrin repeat-containing domain"/>
    <property type="match status" value="2"/>
</dbReference>